<evidence type="ECO:0000313" key="3">
    <source>
        <dbReference type="Proteomes" id="UP000822688"/>
    </source>
</evidence>
<dbReference type="AlphaFoldDB" id="A0A8T0HSE9"/>
<organism evidence="2 3">
    <name type="scientific">Ceratodon purpureus</name>
    <name type="common">Fire moss</name>
    <name type="synonym">Dicranum purpureum</name>
    <dbReference type="NCBI Taxonomy" id="3225"/>
    <lineage>
        <taxon>Eukaryota</taxon>
        <taxon>Viridiplantae</taxon>
        <taxon>Streptophyta</taxon>
        <taxon>Embryophyta</taxon>
        <taxon>Bryophyta</taxon>
        <taxon>Bryophytina</taxon>
        <taxon>Bryopsida</taxon>
        <taxon>Dicranidae</taxon>
        <taxon>Pseudoditrichales</taxon>
        <taxon>Ditrichaceae</taxon>
        <taxon>Ceratodon</taxon>
    </lineage>
</organism>
<evidence type="ECO:0000256" key="1">
    <source>
        <dbReference type="SAM" id="SignalP"/>
    </source>
</evidence>
<sequence length="85" mass="9801">MYWVWIWLILLWRHRIRAARLWQQGLCRECSGGGLGADEMCTSSCIVKPVVGLEKPNMITMIDALLKVSKLFGLYENVQFGRNND</sequence>
<dbReference type="EMBL" id="CM026426">
    <property type="protein sequence ID" value="KAG0573665.1"/>
    <property type="molecule type" value="Genomic_DNA"/>
</dbReference>
<reference evidence="2" key="1">
    <citation type="submission" date="2020-06" db="EMBL/GenBank/DDBJ databases">
        <title>WGS assembly of Ceratodon purpureus strain R40.</title>
        <authorList>
            <person name="Carey S.B."/>
            <person name="Jenkins J."/>
            <person name="Shu S."/>
            <person name="Lovell J.T."/>
            <person name="Sreedasyam A."/>
            <person name="Maumus F."/>
            <person name="Tiley G.P."/>
            <person name="Fernandez-Pozo N."/>
            <person name="Barry K."/>
            <person name="Chen C."/>
            <person name="Wang M."/>
            <person name="Lipzen A."/>
            <person name="Daum C."/>
            <person name="Saski C.A."/>
            <person name="Payton A.C."/>
            <person name="Mcbreen J.C."/>
            <person name="Conrad R.E."/>
            <person name="Kollar L.M."/>
            <person name="Olsson S."/>
            <person name="Huttunen S."/>
            <person name="Landis J.B."/>
            <person name="Wickett N.J."/>
            <person name="Johnson M.G."/>
            <person name="Rensing S.A."/>
            <person name="Grimwood J."/>
            <person name="Schmutz J."/>
            <person name="Mcdaniel S.F."/>
        </authorList>
    </citation>
    <scope>NUCLEOTIDE SEQUENCE</scope>
    <source>
        <strain evidence="2">R40</strain>
    </source>
</reference>
<gene>
    <name evidence="2" type="ORF">KC19_VG198500</name>
</gene>
<feature type="signal peptide" evidence="1">
    <location>
        <begin position="1"/>
        <end position="18"/>
    </location>
</feature>
<evidence type="ECO:0008006" key="4">
    <source>
        <dbReference type="Google" id="ProtNLM"/>
    </source>
</evidence>
<comment type="caution">
    <text evidence="2">The sequence shown here is derived from an EMBL/GenBank/DDBJ whole genome shotgun (WGS) entry which is preliminary data.</text>
</comment>
<name>A0A8T0HSE9_CERPU</name>
<protein>
    <recommendedName>
        <fullName evidence="4">Secreted protein</fullName>
    </recommendedName>
</protein>
<feature type="chain" id="PRO_5035801063" description="Secreted protein" evidence="1">
    <location>
        <begin position="19"/>
        <end position="85"/>
    </location>
</feature>
<keyword evidence="3" id="KW-1185">Reference proteome</keyword>
<dbReference type="Proteomes" id="UP000822688">
    <property type="component" value="Chromosome V"/>
</dbReference>
<evidence type="ECO:0000313" key="2">
    <source>
        <dbReference type="EMBL" id="KAG0573665.1"/>
    </source>
</evidence>
<keyword evidence="1" id="KW-0732">Signal</keyword>
<accession>A0A8T0HSE9</accession>
<proteinExistence type="predicted"/>